<reference evidence="2 3" key="1">
    <citation type="submission" date="2021-12" db="EMBL/GenBank/DDBJ databases">
        <title>Genome sequencing of bacteria with rrn-lacking chromosome and rrn-plasmid.</title>
        <authorList>
            <person name="Anda M."/>
            <person name="Iwasaki W."/>
        </authorList>
    </citation>
    <scope>NUCLEOTIDE SEQUENCE [LARGE SCALE GENOMIC DNA]</scope>
    <source>
        <strain evidence="2 3">NBRC 101262</strain>
        <plasmid evidence="2 3">pPP10</plasmid>
    </source>
</reference>
<keyword evidence="1" id="KW-0175">Coiled coil</keyword>
<keyword evidence="3" id="KW-1185">Reference proteome</keyword>
<dbReference type="RefSeq" id="WP_338399630.1">
    <property type="nucleotide sequence ID" value="NZ_AP025302.1"/>
</dbReference>
<name>A0ABM7VN92_9BACT</name>
<feature type="coiled-coil region" evidence="1">
    <location>
        <begin position="199"/>
        <end position="226"/>
    </location>
</feature>
<accession>A0ABM7VN92</accession>
<evidence type="ECO:0000313" key="2">
    <source>
        <dbReference type="EMBL" id="BDD02463.1"/>
    </source>
</evidence>
<evidence type="ECO:0000256" key="1">
    <source>
        <dbReference type="SAM" id="Coils"/>
    </source>
</evidence>
<keyword evidence="2" id="KW-0614">Plasmid</keyword>
<geneLocation type="plasmid" evidence="2 3">
    <name>pPP10</name>
</geneLocation>
<dbReference type="Proteomes" id="UP001354989">
    <property type="component" value="Plasmid pPP10"/>
</dbReference>
<organism evidence="2 3">
    <name type="scientific">Persicobacter psychrovividus</name>
    <dbReference type="NCBI Taxonomy" id="387638"/>
    <lineage>
        <taxon>Bacteria</taxon>
        <taxon>Pseudomonadati</taxon>
        <taxon>Bacteroidota</taxon>
        <taxon>Cytophagia</taxon>
        <taxon>Cytophagales</taxon>
        <taxon>Persicobacteraceae</taxon>
        <taxon>Persicobacter</taxon>
    </lineage>
</organism>
<dbReference type="EMBL" id="AP025302">
    <property type="protein sequence ID" value="BDD02463.1"/>
    <property type="molecule type" value="Genomic_DNA"/>
</dbReference>
<gene>
    <name evidence="2" type="ORF">PEPS_47430</name>
</gene>
<evidence type="ECO:0000313" key="3">
    <source>
        <dbReference type="Proteomes" id="UP001354989"/>
    </source>
</evidence>
<sequence>MATIKMFNGDIPPTLKKGEWASNGVFAYLGIGSRKYIVFAGGEVNFEEIIDQLRENYLSVVDYNDLSNTPTTITAEQIAAIEANSKKQSFDESAKTKLGQVEEKATKGADWNTNVANKPTTITTVQAQAIEANTEKVSYPKSDKDKLAKIEAEATKGADWNTNVANKPATITPEQAEAIETNTQKQGLSEEDQQALAAAQTLTQTVAELEQSIDELTQRIDGLGEGTNTDILGEQVKKIEFKKDYMVFKFHDDEEQKIYYKYEEDDD</sequence>
<protein>
    <submittedName>
        <fullName evidence="2">Uncharacterized protein</fullName>
    </submittedName>
</protein>
<proteinExistence type="predicted"/>